<dbReference type="InterPro" id="IPR025164">
    <property type="entry name" value="Toastrack_DUF4097"/>
</dbReference>
<sequence>MKKFTGICLIVSAIILAAGIACCTAGAAMGFTWSDFKYSARLGNSWIFRTVAYWNDVEGFDDYDVTDWDDYDPDIDTGDFDVNTGDIDINEMETRDGEHMRVGMENVRELDVEIKNGTLRIEPSADGTMYMEAWGYLKKLDFGQDDDEFKIKDRSRTKDRYKKSVVIYVPDGYTFTKTKISLGAGAGYIESMTVSEEAKFELGAGELEVNQFTGGELKIQCGVGRLSLNGSVNADVDVECGIGDTLVQLANAENEFNYDMQCGIGSIDLNGNSYTALGARKKINNDAMNEFDLECGIGTIQVDMGR</sequence>
<evidence type="ECO:0000259" key="2">
    <source>
        <dbReference type="Pfam" id="PF13349"/>
    </source>
</evidence>
<organism evidence="3 4">
    <name type="scientific">Diplocloster modestus</name>
    <dbReference type="NCBI Taxonomy" id="2850322"/>
    <lineage>
        <taxon>Bacteria</taxon>
        <taxon>Bacillati</taxon>
        <taxon>Bacillota</taxon>
        <taxon>Clostridia</taxon>
        <taxon>Lachnospirales</taxon>
        <taxon>Lachnospiraceae</taxon>
        <taxon>Diplocloster</taxon>
    </lineage>
</organism>
<feature type="chain" id="PRO_5045324590" evidence="1">
    <location>
        <begin position="28"/>
        <end position="306"/>
    </location>
</feature>
<dbReference type="Gene3D" id="2.160.20.120">
    <property type="match status" value="1"/>
</dbReference>
<accession>A0ABS6K1I3</accession>
<dbReference type="Proteomes" id="UP001314681">
    <property type="component" value="Unassembled WGS sequence"/>
</dbReference>
<gene>
    <name evidence="3" type="ORF">KTH90_01590</name>
</gene>
<keyword evidence="1" id="KW-0732">Signal</keyword>
<name>A0ABS6K1I3_9FIRM</name>
<evidence type="ECO:0000256" key="1">
    <source>
        <dbReference type="SAM" id="SignalP"/>
    </source>
</evidence>
<keyword evidence="4" id="KW-1185">Reference proteome</keyword>
<dbReference type="Pfam" id="PF13349">
    <property type="entry name" value="DUF4097"/>
    <property type="match status" value="1"/>
</dbReference>
<dbReference type="PROSITE" id="PS51257">
    <property type="entry name" value="PROKAR_LIPOPROTEIN"/>
    <property type="match status" value="1"/>
</dbReference>
<reference evidence="3 4" key="1">
    <citation type="submission" date="2021-06" db="EMBL/GenBank/DDBJ databases">
        <title>Description of novel taxa of the family Lachnospiraceae.</title>
        <authorList>
            <person name="Chaplin A.V."/>
            <person name="Sokolova S.R."/>
            <person name="Pikina A.P."/>
            <person name="Korzhanova M."/>
            <person name="Belova V."/>
            <person name="Korostin D."/>
            <person name="Efimov B.A."/>
        </authorList>
    </citation>
    <scope>NUCLEOTIDE SEQUENCE [LARGE SCALE GENOMIC DNA]</scope>
    <source>
        <strain evidence="3 4">ASD4241</strain>
    </source>
</reference>
<protein>
    <submittedName>
        <fullName evidence="3">DUF4097 domain-containing protein</fullName>
    </submittedName>
</protein>
<feature type="domain" description="DUF4097" evidence="2">
    <location>
        <begin position="108"/>
        <end position="248"/>
    </location>
</feature>
<evidence type="ECO:0000313" key="4">
    <source>
        <dbReference type="Proteomes" id="UP001314681"/>
    </source>
</evidence>
<proteinExistence type="predicted"/>
<evidence type="ECO:0000313" key="3">
    <source>
        <dbReference type="EMBL" id="MBU9724699.1"/>
    </source>
</evidence>
<dbReference type="RefSeq" id="WP_158351829.1">
    <property type="nucleotide sequence ID" value="NZ_JAHQCX010000001.1"/>
</dbReference>
<feature type="signal peptide" evidence="1">
    <location>
        <begin position="1"/>
        <end position="27"/>
    </location>
</feature>
<dbReference type="EMBL" id="JAHQCX010000001">
    <property type="protein sequence ID" value="MBU9724699.1"/>
    <property type="molecule type" value="Genomic_DNA"/>
</dbReference>
<comment type="caution">
    <text evidence="3">The sequence shown here is derived from an EMBL/GenBank/DDBJ whole genome shotgun (WGS) entry which is preliminary data.</text>
</comment>